<accession>A0A1L9VQ54</accession>
<feature type="compositionally biased region" description="Polar residues" evidence="1">
    <location>
        <begin position="163"/>
        <end position="173"/>
    </location>
</feature>
<dbReference type="EMBL" id="KV878893">
    <property type="protein sequence ID" value="OJJ86021.1"/>
    <property type="molecule type" value="Genomic_DNA"/>
</dbReference>
<feature type="compositionally biased region" description="Polar residues" evidence="1">
    <location>
        <begin position="288"/>
        <end position="309"/>
    </location>
</feature>
<organism evidence="2 3">
    <name type="scientific">Aspergillus glaucus CBS 516.65</name>
    <dbReference type="NCBI Taxonomy" id="1160497"/>
    <lineage>
        <taxon>Eukaryota</taxon>
        <taxon>Fungi</taxon>
        <taxon>Dikarya</taxon>
        <taxon>Ascomycota</taxon>
        <taxon>Pezizomycotina</taxon>
        <taxon>Eurotiomycetes</taxon>
        <taxon>Eurotiomycetidae</taxon>
        <taxon>Eurotiales</taxon>
        <taxon>Aspergillaceae</taxon>
        <taxon>Aspergillus</taxon>
        <taxon>Aspergillus subgen. Aspergillus</taxon>
    </lineage>
</organism>
<dbReference type="GeneID" id="34458134"/>
<dbReference type="RefSeq" id="XP_022402715.1">
    <property type="nucleotide sequence ID" value="XM_022541873.1"/>
</dbReference>
<dbReference type="InterPro" id="IPR004354">
    <property type="entry name" value="Meiotic_Rec114"/>
</dbReference>
<dbReference type="Proteomes" id="UP000184300">
    <property type="component" value="Unassembled WGS sequence"/>
</dbReference>
<protein>
    <submittedName>
        <fullName evidence="2">Uncharacterized protein</fullName>
    </submittedName>
</protein>
<feature type="compositionally biased region" description="Polar residues" evidence="1">
    <location>
        <begin position="381"/>
        <end position="403"/>
    </location>
</feature>
<feature type="compositionally biased region" description="Polar residues" evidence="1">
    <location>
        <begin position="194"/>
        <end position="217"/>
    </location>
</feature>
<feature type="compositionally biased region" description="Low complexity" evidence="1">
    <location>
        <begin position="404"/>
        <end position="416"/>
    </location>
</feature>
<evidence type="ECO:0000313" key="3">
    <source>
        <dbReference type="Proteomes" id="UP000184300"/>
    </source>
</evidence>
<feature type="region of interest" description="Disordered" evidence="1">
    <location>
        <begin position="154"/>
        <end position="360"/>
    </location>
</feature>
<name>A0A1L9VQ54_ASPGL</name>
<evidence type="ECO:0000256" key="1">
    <source>
        <dbReference type="SAM" id="MobiDB-lite"/>
    </source>
</evidence>
<keyword evidence="3" id="KW-1185">Reference proteome</keyword>
<dbReference type="OrthoDB" id="5360255at2759"/>
<dbReference type="GO" id="GO:0007131">
    <property type="term" value="P:reciprocal meiotic recombination"/>
    <property type="evidence" value="ECO:0007669"/>
    <property type="project" value="InterPro"/>
</dbReference>
<dbReference type="AlphaFoldDB" id="A0A1L9VQ54"/>
<dbReference type="Pfam" id="PF03525">
    <property type="entry name" value="Meiotic_rec114"/>
    <property type="match status" value="1"/>
</dbReference>
<evidence type="ECO:0000313" key="2">
    <source>
        <dbReference type="EMBL" id="OJJ86021.1"/>
    </source>
</evidence>
<feature type="compositionally biased region" description="Low complexity" evidence="1">
    <location>
        <begin position="429"/>
        <end position="445"/>
    </location>
</feature>
<feature type="region of interest" description="Disordered" evidence="1">
    <location>
        <begin position="381"/>
        <end position="456"/>
    </location>
</feature>
<feature type="compositionally biased region" description="Polar residues" evidence="1">
    <location>
        <begin position="224"/>
        <end position="255"/>
    </location>
</feature>
<sequence>MYHPSQQPPEPTQLACLPLAKFSHTTTSIGHNGPLNWSHIMGNGDIVGRIESHAVSGLTPARVLLKVFRDYELLEEVDLTYHSQEAAKFALSGQSGQVKPVFAVIVKLPCLAVKYPKDSICIRRFQIKFSSDRDYYSTLVILSNIKCPFSESNVGSLPPVRKPTSSQWRSGSVDSAPAPPQMPSSVPGAPGIPTLNNMFFPSQSSPTIDPSARSATTGPFLRPASSSTIHTLTDLVPTNNSQAPAPSSTAFSSRPPTACHDTQSLDEILPPRRDLPFMKPAAKKPRTSGKQTNNASRPNESGPDKTQTSIRDHYDSTPFKAAKATNNAGGIKRSFTSLSKPNINSEPSNHPPPSQQNTQANTNIPIHIPIQPASSTTTLYQQEPSYNNTTSRPQNHTDISRNTLPMNMPPQLQQQQHRNAIPMNMDPSLQLQPQPQPQFQLQPQQPRHPDPIADLASYTSDPKTERIARLGNWICSQIQNDDFISLAEDVEGLWQRFAFGRM</sequence>
<feature type="compositionally biased region" description="Polar residues" evidence="1">
    <location>
        <begin position="324"/>
        <end position="348"/>
    </location>
</feature>
<reference evidence="3" key="1">
    <citation type="journal article" date="2017" name="Genome Biol.">
        <title>Comparative genomics reveals high biological diversity and specific adaptations in the industrially and medically important fungal genus Aspergillus.</title>
        <authorList>
            <person name="de Vries R.P."/>
            <person name="Riley R."/>
            <person name="Wiebenga A."/>
            <person name="Aguilar-Osorio G."/>
            <person name="Amillis S."/>
            <person name="Uchima C.A."/>
            <person name="Anderluh G."/>
            <person name="Asadollahi M."/>
            <person name="Askin M."/>
            <person name="Barry K."/>
            <person name="Battaglia E."/>
            <person name="Bayram O."/>
            <person name="Benocci T."/>
            <person name="Braus-Stromeyer S.A."/>
            <person name="Caldana C."/>
            <person name="Canovas D."/>
            <person name="Cerqueira G.C."/>
            <person name="Chen F."/>
            <person name="Chen W."/>
            <person name="Choi C."/>
            <person name="Clum A."/>
            <person name="Dos Santos R.A."/>
            <person name="Damasio A.R."/>
            <person name="Diallinas G."/>
            <person name="Emri T."/>
            <person name="Fekete E."/>
            <person name="Flipphi M."/>
            <person name="Freyberg S."/>
            <person name="Gallo A."/>
            <person name="Gournas C."/>
            <person name="Habgood R."/>
            <person name="Hainaut M."/>
            <person name="Harispe M.L."/>
            <person name="Henrissat B."/>
            <person name="Hilden K.S."/>
            <person name="Hope R."/>
            <person name="Hossain A."/>
            <person name="Karabika E."/>
            <person name="Karaffa L."/>
            <person name="Karanyi Z."/>
            <person name="Krasevec N."/>
            <person name="Kuo A."/>
            <person name="Kusch H."/>
            <person name="LaButti K."/>
            <person name="Lagendijk E.L."/>
            <person name="Lapidus A."/>
            <person name="Levasseur A."/>
            <person name="Lindquist E."/>
            <person name="Lipzen A."/>
            <person name="Logrieco A.F."/>
            <person name="MacCabe A."/>
            <person name="Maekelae M.R."/>
            <person name="Malavazi I."/>
            <person name="Melin P."/>
            <person name="Meyer V."/>
            <person name="Mielnichuk N."/>
            <person name="Miskei M."/>
            <person name="Molnar A.P."/>
            <person name="Mule G."/>
            <person name="Ngan C.Y."/>
            <person name="Orejas M."/>
            <person name="Orosz E."/>
            <person name="Ouedraogo J.P."/>
            <person name="Overkamp K.M."/>
            <person name="Park H.-S."/>
            <person name="Perrone G."/>
            <person name="Piumi F."/>
            <person name="Punt P.J."/>
            <person name="Ram A.F."/>
            <person name="Ramon A."/>
            <person name="Rauscher S."/>
            <person name="Record E."/>
            <person name="Riano-Pachon D.M."/>
            <person name="Robert V."/>
            <person name="Roehrig J."/>
            <person name="Ruller R."/>
            <person name="Salamov A."/>
            <person name="Salih N.S."/>
            <person name="Samson R.A."/>
            <person name="Sandor E."/>
            <person name="Sanguinetti M."/>
            <person name="Schuetze T."/>
            <person name="Sepcic K."/>
            <person name="Shelest E."/>
            <person name="Sherlock G."/>
            <person name="Sophianopoulou V."/>
            <person name="Squina F.M."/>
            <person name="Sun H."/>
            <person name="Susca A."/>
            <person name="Todd R.B."/>
            <person name="Tsang A."/>
            <person name="Unkles S.E."/>
            <person name="van de Wiele N."/>
            <person name="van Rossen-Uffink D."/>
            <person name="Oliveira J.V."/>
            <person name="Vesth T.C."/>
            <person name="Visser J."/>
            <person name="Yu J.-H."/>
            <person name="Zhou M."/>
            <person name="Andersen M.R."/>
            <person name="Archer D.B."/>
            <person name="Baker S.E."/>
            <person name="Benoit I."/>
            <person name="Brakhage A.A."/>
            <person name="Braus G.H."/>
            <person name="Fischer R."/>
            <person name="Frisvad J.C."/>
            <person name="Goldman G.H."/>
            <person name="Houbraken J."/>
            <person name="Oakley B."/>
            <person name="Pocsi I."/>
            <person name="Scazzocchio C."/>
            <person name="Seiboth B."/>
            <person name="vanKuyk P.A."/>
            <person name="Wortman J."/>
            <person name="Dyer P.S."/>
            <person name="Grigoriev I.V."/>
        </authorList>
    </citation>
    <scope>NUCLEOTIDE SEQUENCE [LARGE SCALE GENOMIC DNA]</scope>
    <source>
        <strain evidence="3">CBS 516.65</strain>
    </source>
</reference>
<dbReference type="VEuPathDB" id="FungiDB:ASPGLDRAFT_146014"/>
<proteinExistence type="predicted"/>
<gene>
    <name evidence="2" type="ORF">ASPGLDRAFT_146014</name>
</gene>